<organism evidence="2 3">
    <name type="scientific">Caenorhabditis elegans</name>
    <dbReference type="NCBI Taxonomy" id="6239"/>
    <lineage>
        <taxon>Eukaryota</taxon>
        <taxon>Metazoa</taxon>
        <taxon>Ecdysozoa</taxon>
        <taxon>Nematoda</taxon>
        <taxon>Chromadorea</taxon>
        <taxon>Rhabditida</taxon>
        <taxon>Rhabditina</taxon>
        <taxon>Rhabditomorpha</taxon>
        <taxon>Rhabditoidea</taxon>
        <taxon>Rhabditidae</taxon>
        <taxon>Peloderinae</taxon>
        <taxon>Caenorhabditis</taxon>
    </lineage>
</organism>
<feature type="region of interest" description="Disordered" evidence="1">
    <location>
        <begin position="28"/>
        <end position="50"/>
    </location>
</feature>
<feature type="compositionally biased region" description="Acidic residues" evidence="1">
    <location>
        <begin position="136"/>
        <end position="151"/>
    </location>
</feature>
<gene>
    <name evidence="2" type="ORF">CELE_Y39H10B.2</name>
    <name evidence="2 4" type="ORF">Y39H10B.2</name>
</gene>
<evidence type="ECO:0000256" key="1">
    <source>
        <dbReference type="SAM" id="MobiDB-lite"/>
    </source>
</evidence>
<dbReference type="EMBL" id="BX284605">
    <property type="protein sequence ID" value="CCD72129.1"/>
    <property type="molecule type" value="Genomic_DNA"/>
</dbReference>
<dbReference type="ExpressionAtlas" id="E3CTH0">
    <property type="expression patterns" value="baseline and differential"/>
</dbReference>
<dbReference type="HOGENOM" id="CLU_1095119_0_0_1"/>
<dbReference type="Proteomes" id="UP000001940">
    <property type="component" value="Chromosome V"/>
</dbReference>
<dbReference type="SMR" id="E3CTH0"/>
<feature type="region of interest" description="Disordered" evidence="1">
    <location>
        <begin position="121"/>
        <end position="161"/>
    </location>
</feature>
<dbReference type="WormBase" id="Y39H10B.2b">
    <property type="protein sequence ID" value="CE45425"/>
    <property type="gene ID" value="WBGene00044527"/>
</dbReference>
<evidence type="ECO:0000313" key="3">
    <source>
        <dbReference type="Proteomes" id="UP000001940"/>
    </source>
</evidence>
<name>E3CTH0_CAEEL</name>
<keyword evidence="3" id="KW-1185">Reference proteome</keyword>
<protein>
    <submittedName>
        <fullName evidence="2">Rab5-bind domain-containing protein</fullName>
    </submittedName>
</protein>
<feature type="compositionally biased region" description="Basic and acidic residues" evidence="1">
    <location>
        <begin position="28"/>
        <end position="38"/>
    </location>
</feature>
<dbReference type="Bgee" id="WBGene00044527">
    <property type="expression patterns" value="Expressed in adult organism and 1 other cell type or tissue"/>
</dbReference>
<evidence type="ECO:0000313" key="2">
    <source>
        <dbReference type="EMBL" id="CCD72129.1"/>
    </source>
</evidence>
<reference evidence="2 3" key="1">
    <citation type="journal article" date="1998" name="Science">
        <title>Genome sequence of the nematode C. elegans: a platform for investigating biology.</title>
        <authorList>
            <consortium name="The C. elegans sequencing consortium"/>
            <person name="Sulson J.E."/>
            <person name="Waterston R."/>
        </authorList>
    </citation>
    <scope>NUCLEOTIDE SEQUENCE [LARGE SCALE GENOMIC DNA]</scope>
    <source>
        <strain evidence="2 3">Bristol N2</strain>
    </source>
</reference>
<proteinExistence type="predicted"/>
<evidence type="ECO:0000313" key="4">
    <source>
        <dbReference type="WormBase" id="Y39H10B.2b"/>
    </source>
</evidence>
<dbReference type="AGR" id="WB:WBGene00044527"/>
<sequence length="161" mass="18923">MEQSRQQSEAMISQMKTQTEEFQRIVQELKDDADERRNRAQTSLDNSEYETLVQQRQKLIENSEKSQQETKEQLEKIVELQRKSCDQNKEKFTALELQLQETNERMQKQLDELNAKFEDVNRKLQKASDCNADTEKENEEGVSDNGTDDSWDVVTVQRSSL</sequence>
<accession>E3CTH0</accession>
<dbReference type="AlphaFoldDB" id="E3CTH0"/>